<evidence type="ECO:0000256" key="2">
    <source>
        <dbReference type="ARBA" id="ARBA00010790"/>
    </source>
</evidence>
<gene>
    <name evidence="10" type="ORF">Q8F55_004515</name>
</gene>
<evidence type="ECO:0000259" key="9">
    <source>
        <dbReference type="Pfam" id="PF05199"/>
    </source>
</evidence>
<feature type="domain" description="FAD-dependent oxidoreductase 2 FAD-binding" evidence="8">
    <location>
        <begin position="202"/>
        <end position="234"/>
    </location>
</feature>
<dbReference type="PANTHER" id="PTHR46056:SF12">
    <property type="entry name" value="LONG-CHAIN-ALCOHOL OXIDASE"/>
    <property type="match status" value="1"/>
</dbReference>
<comment type="caution">
    <text evidence="10">The sequence shown here is derived from an EMBL/GenBank/DDBJ whole genome shotgun (WGS) entry which is preliminary data.</text>
</comment>
<sequence length="723" mass="74446">MDPKLAAAALGAAAAIGSTAFAITRPKPDSTLTQEDIGTLLTVFDTILAPVDVATLTPAAPAGTSPDALAAFAAEKPSDLPVSELTGALAALPPHQLLELKKALASLRAGGLSALQMNGTTTPFVALPDAARQAVFLSWEKARCATLRRLHTSLTRLAVAQYLGHSRTASAAIGYAPPVTPAGQVFPYAFASAEQLQGATPDVIVVGSGAGGGVVAKELAEAGLSVLLVEQGGHFAPDGHVLSDAQARALMLESAGLGASAGGELLLLTGRVFGGGTTVNLAASVEPSRIIREDWARTSRVEYFTSPEFQDDLDAVAAYMGVSLPASHNYANTLLLTGAKKLGYTAAHVPQNNGFGAHVCGHDCANGCRSGGKKGGVWSWLAGAAAAGATFTTGYRATRILLENGRATGVVITSPLSGEITVKAPRVVLAAGAIQTPALLLRSGIRSPHLGSLYVHPSNYVLGVFPERTYPTDGTVLTAVVNEFAVLNGTGHGVRVEVGLMQPSVVLPLLPAKDIKARVLQHSHMVGLVVTVRDSAPGKVGADGVVKYTSSAHDKALWLKGAAALILKAMGAREVVVPGSVWRTGDDWDKWAKALAPPETYASAHQMGSVRIGATRKLGAADPSGKVYGAEGVWAADASLFPSASGVSPMLSAMALARMVARGVVLDVSEAKAAKDKEGEKDTERNDKVKLEGDQDRGPDNAERDGDTSTSKATSYVDVRGEA</sequence>
<evidence type="ECO:0000256" key="3">
    <source>
        <dbReference type="ARBA" id="ARBA00022630"/>
    </source>
</evidence>
<evidence type="ECO:0000256" key="1">
    <source>
        <dbReference type="ARBA" id="ARBA00001974"/>
    </source>
</evidence>
<evidence type="ECO:0000313" key="10">
    <source>
        <dbReference type="EMBL" id="KAL1410502.1"/>
    </source>
</evidence>
<evidence type="ECO:0000256" key="5">
    <source>
        <dbReference type="ARBA" id="ARBA00023002"/>
    </source>
</evidence>
<dbReference type="InterPro" id="IPR036188">
    <property type="entry name" value="FAD/NAD-bd_sf"/>
</dbReference>
<protein>
    <recommendedName>
        <fullName evidence="12">Long-chain-alcohol oxidase</fullName>
    </recommendedName>
</protein>
<feature type="compositionally biased region" description="Basic and acidic residues" evidence="6">
    <location>
        <begin position="671"/>
        <end position="707"/>
    </location>
</feature>
<evidence type="ECO:0000259" key="7">
    <source>
        <dbReference type="Pfam" id="PF00732"/>
    </source>
</evidence>
<dbReference type="Gene3D" id="3.50.50.60">
    <property type="entry name" value="FAD/NAD(P)-binding domain"/>
    <property type="match status" value="2"/>
</dbReference>
<evidence type="ECO:0000256" key="4">
    <source>
        <dbReference type="ARBA" id="ARBA00022827"/>
    </source>
</evidence>
<dbReference type="SUPFAM" id="SSF51905">
    <property type="entry name" value="FAD/NAD(P)-binding domain"/>
    <property type="match status" value="1"/>
</dbReference>
<dbReference type="InterPro" id="IPR000172">
    <property type="entry name" value="GMC_OxRdtase_N"/>
</dbReference>
<dbReference type="InterPro" id="IPR003953">
    <property type="entry name" value="FAD-dep_OxRdtase_2_FAD-bd"/>
</dbReference>
<name>A0ABR3Q782_9TREE</name>
<dbReference type="InterPro" id="IPR007867">
    <property type="entry name" value="GMC_OxRtase_C"/>
</dbReference>
<comment type="similarity">
    <text evidence="2">Belongs to the GMC oxidoreductase family.</text>
</comment>
<comment type="cofactor">
    <cofactor evidence="1">
        <name>FAD</name>
        <dbReference type="ChEBI" id="CHEBI:57692"/>
    </cofactor>
</comment>
<keyword evidence="3" id="KW-0285">Flavoprotein</keyword>
<dbReference type="Pfam" id="PF00890">
    <property type="entry name" value="FAD_binding_2"/>
    <property type="match status" value="1"/>
</dbReference>
<dbReference type="RefSeq" id="XP_069210446.1">
    <property type="nucleotide sequence ID" value="XM_069353028.1"/>
</dbReference>
<dbReference type="PRINTS" id="PR00411">
    <property type="entry name" value="PNDRDTASEI"/>
</dbReference>
<accession>A0ABR3Q782</accession>
<feature type="domain" description="Glucose-methanol-choline oxidoreductase C-terminal" evidence="9">
    <location>
        <begin position="547"/>
        <end position="657"/>
    </location>
</feature>
<organism evidence="10 11">
    <name type="scientific">Vanrija albida</name>
    <dbReference type="NCBI Taxonomy" id="181172"/>
    <lineage>
        <taxon>Eukaryota</taxon>
        <taxon>Fungi</taxon>
        <taxon>Dikarya</taxon>
        <taxon>Basidiomycota</taxon>
        <taxon>Agaricomycotina</taxon>
        <taxon>Tremellomycetes</taxon>
        <taxon>Trichosporonales</taxon>
        <taxon>Trichosporonaceae</taxon>
        <taxon>Vanrija</taxon>
    </lineage>
</organism>
<feature type="region of interest" description="Disordered" evidence="6">
    <location>
        <begin position="671"/>
        <end position="723"/>
    </location>
</feature>
<evidence type="ECO:0000256" key="6">
    <source>
        <dbReference type="SAM" id="MobiDB-lite"/>
    </source>
</evidence>
<keyword evidence="11" id="KW-1185">Reference proteome</keyword>
<feature type="domain" description="Glucose-methanol-choline oxidoreductase N-terminal" evidence="7">
    <location>
        <begin position="251"/>
        <end position="452"/>
    </location>
</feature>
<dbReference type="PANTHER" id="PTHR46056">
    <property type="entry name" value="LONG-CHAIN-ALCOHOL OXIDASE"/>
    <property type="match status" value="1"/>
</dbReference>
<dbReference type="Pfam" id="PF05199">
    <property type="entry name" value="GMC_oxred_C"/>
    <property type="match status" value="1"/>
</dbReference>
<evidence type="ECO:0000313" key="11">
    <source>
        <dbReference type="Proteomes" id="UP001565368"/>
    </source>
</evidence>
<reference evidence="10 11" key="1">
    <citation type="submission" date="2023-08" db="EMBL/GenBank/DDBJ databases">
        <title>Annotated Genome Sequence of Vanrija albida AlHP1.</title>
        <authorList>
            <person name="Herzog R."/>
        </authorList>
    </citation>
    <scope>NUCLEOTIDE SEQUENCE [LARGE SCALE GENOMIC DNA]</scope>
    <source>
        <strain evidence="10 11">AlHP1</strain>
    </source>
</reference>
<proteinExistence type="inferred from homology"/>
<dbReference type="Proteomes" id="UP001565368">
    <property type="component" value="Unassembled WGS sequence"/>
</dbReference>
<dbReference type="GeneID" id="95985558"/>
<dbReference type="Pfam" id="PF00732">
    <property type="entry name" value="GMC_oxred_N"/>
    <property type="match status" value="1"/>
</dbReference>
<keyword evidence="5" id="KW-0560">Oxidoreductase</keyword>
<evidence type="ECO:0008006" key="12">
    <source>
        <dbReference type="Google" id="ProtNLM"/>
    </source>
</evidence>
<evidence type="ECO:0000259" key="8">
    <source>
        <dbReference type="Pfam" id="PF00890"/>
    </source>
</evidence>
<dbReference type="EMBL" id="JBBXJM010000003">
    <property type="protein sequence ID" value="KAL1410502.1"/>
    <property type="molecule type" value="Genomic_DNA"/>
</dbReference>
<keyword evidence="4" id="KW-0274">FAD</keyword>